<dbReference type="Proteomes" id="UP000594342">
    <property type="component" value="Unassembled WGS sequence"/>
</dbReference>
<evidence type="ECO:0000256" key="1">
    <source>
        <dbReference type="SAM" id="MobiDB-lite"/>
    </source>
</evidence>
<evidence type="ECO:0000313" key="3">
    <source>
        <dbReference type="Proteomes" id="UP000594342"/>
    </source>
</evidence>
<name>A0A5K0UA45_9VIRU</name>
<comment type="caution">
    <text evidence="2">The sequence shown here is derived from an EMBL/GenBank/DDBJ whole genome shotgun (WGS) entry which is preliminary data.</text>
</comment>
<dbReference type="InterPro" id="IPR027417">
    <property type="entry name" value="P-loop_NTPase"/>
</dbReference>
<evidence type="ECO:0000313" key="2">
    <source>
        <dbReference type="EMBL" id="VBB18570.1"/>
    </source>
</evidence>
<dbReference type="EMBL" id="UPSH01000001">
    <property type="protein sequence ID" value="VBB18570.1"/>
    <property type="molecule type" value="Genomic_DNA"/>
</dbReference>
<protein>
    <submittedName>
        <fullName evidence="2">Uncharacterized protein</fullName>
    </submittedName>
</protein>
<sequence length="1351" mass="151993">MSYLKFSPDLSVSTVAELQKLATQFIETVGISDSHLDRLNSTFEEIVQSISKIIFGTSLDKETLLRLVKALVTVSQISTFPVEIWESNGKAQYPKTSCLADILAKTLANNFHTVEDECQSFDAKTSSCKFNNPFIPDTHRHKFVCDFHLHDSVSVHLVLACIHNGVWAIHNHHDDRIIMKACLFGLYHDVGKPLSVETYEFKNSVITGFPAHAEVGAMMFISHFTPDMERLISKDDYMTVSQAILRHMCGYHGDQNVSNSYKRALLMVEQEDVRQLLTFNRVGDHFGKLVDKKEESAGVQETEHFLAEQALFEKQMRSDEPFDLSKVLSSSRNKSGSIRPDKIAVYMIGTSGAGKTYLLRELMRMFPNSVTYISRDECIAEVCVGKRARLEGEEYVRMYKIYESGKAVSAFCRKITSNKKLDKRESAEFESAKNALVQAQTEWNKFIETLPSERSRFFAISVFDEKTFEKVSNIPNIPGQVQALYDSRIKNALADDRLFLVMDTFMNCFPMAVEANVPSELSKCFRVHIHVQAYVERKTTSVATSLDAQLKLSGPYGLDNPLHPDGFKNGKNKKAFASLSSEIGTDGPLPRSTFTTKFRPHLVYVCTRTPTGNYGYDELFSGLRNLCSCYSITCATEGKKIEKSDEVVESTESAESFDEKTELATGAPSASSGLAEDDVDDLFGVDPATKDMNVLEIYRHLMDTYSGDRTQIREFLRTLNGSIPGKNGFMHNSVIEKSFDAMDEKERTVYCSALAKLSVDWCINGVISKSHTADEFASSPDTREKFVHSLVVLKYFEQYGARFWQNVWAKEMRGTTLFISPEDGSVKILSLKLLRGAEAVTGMVSKNNLETQDVKPGKIKILDEEQKDTCTRLCSNSPIKMHLTSKGDGSLMIVNAYTGSALKIMLPVVMNFGSNYVRIWASQSLKLTEGKRLLVPATQGTLMEGGFMSAYMVTALLVGSNIVSREELTAMEKEGATCEDAWEKYGEAWMKKFLKFKFYDELTETHTFSFEAICKNRCGLFGDGPHVELACSYARDRLIFLGVTLADCRFYIPHSLYSAVSDIPFEQPLWWDIDHATQVNQMIDEINKMILNKMSKEAFLKMFPPSNKGFDPRLPEHVADAIIDFEGWVAMKFATFEVKDLDHLKVVEALKIPVTIYSKIKTEAYYRSHKFREENINYLVELSKTAGHIFPLSFKVAGICRHGVIADRLAEVGRRTMALLDFKDPHNAIIPTLHTAFARTMSEVQKRVDAGETVKIPKNPLTGFEKRPFDVQCRMALNFDGFDFGDLLVPIYLEIFPEIDPNTADLKGTLRGLTLNLQPWTKGYDERIKDLNPRSSAVQGLVAACIGSSVI</sequence>
<gene>
    <name evidence="2" type="ORF">YASMINEVIRUS_1033</name>
</gene>
<feature type="region of interest" description="Disordered" evidence="1">
    <location>
        <begin position="645"/>
        <end position="673"/>
    </location>
</feature>
<dbReference type="SUPFAM" id="SSF52540">
    <property type="entry name" value="P-loop containing nucleoside triphosphate hydrolases"/>
    <property type="match status" value="1"/>
</dbReference>
<accession>A0A5K0UA45</accession>
<keyword evidence="3" id="KW-1185">Reference proteome</keyword>
<proteinExistence type="predicted"/>
<organism evidence="2 3">
    <name type="scientific">Yasminevirus sp. GU-2018</name>
    <dbReference type="NCBI Taxonomy" id="2420051"/>
    <lineage>
        <taxon>Viruses</taxon>
        <taxon>Varidnaviria</taxon>
        <taxon>Bamfordvirae</taxon>
        <taxon>Nucleocytoviricota</taxon>
        <taxon>Megaviricetes</taxon>
        <taxon>Imitervirales</taxon>
        <taxon>Mimiviridae</taxon>
        <taxon>Klosneuvirinae</taxon>
        <taxon>Yasminevirus</taxon>
        <taxon>Yasminevirus saudimassiliense</taxon>
    </lineage>
</organism>
<reference evidence="2 3" key="1">
    <citation type="submission" date="2018-10" db="EMBL/GenBank/DDBJ databases">
        <authorList>
            <consortium name="IHU Genomes"/>
        </authorList>
    </citation>
    <scope>NUCLEOTIDE SEQUENCE [LARGE SCALE GENOMIC DNA]</scope>
    <source>
        <strain evidence="2 3">A1</strain>
    </source>
</reference>